<evidence type="ECO:0000313" key="6">
    <source>
        <dbReference type="Proteomes" id="UP000674938"/>
    </source>
</evidence>
<proteinExistence type="predicted"/>
<name>A0A940PIK6_9ENTE</name>
<dbReference type="PROSITE" id="PS51118">
    <property type="entry name" value="HTH_HXLR"/>
    <property type="match status" value="1"/>
</dbReference>
<dbReference type="SUPFAM" id="SSF46785">
    <property type="entry name" value="Winged helix' DNA-binding domain"/>
    <property type="match status" value="1"/>
</dbReference>
<keyword evidence="3" id="KW-0804">Transcription</keyword>
<feature type="domain" description="HTH hxlR-type" evidence="4">
    <location>
        <begin position="21"/>
        <end position="120"/>
    </location>
</feature>
<accession>A0A940PIK6</accession>
<keyword evidence="2" id="KW-0238">DNA-binding</keyword>
<dbReference type="Pfam" id="PF01638">
    <property type="entry name" value="HxlR"/>
    <property type="match status" value="1"/>
</dbReference>
<gene>
    <name evidence="5" type="ORF">I6N95_21310</name>
</gene>
<sequence>MNMTEEQFIKSLIALPANENCPIRKSLDLFSGKWRTWVLFELCKKPAYRFGELQRAIPKITNTMLTSTLRDLEGMGIITRKQFNEIPPHVEYSLTESGHALTPIFFEIAKWADTYLPVEND</sequence>
<dbReference type="Gene3D" id="1.10.10.10">
    <property type="entry name" value="Winged helix-like DNA-binding domain superfamily/Winged helix DNA-binding domain"/>
    <property type="match status" value="1"/>
</dbReference>
<organism evidence="5 6">
    <name type="scientific">Vagococcus allomyrinae</name>
    <dbReference type="NCBI Taxonomy" id="2794353"/>
    <lineage>
        <taxon>Bacteria</taxon>
        <taxon>Bacillati</taxon>
        <taxon>Bacillota</taxon>
        <taxon>Bacilli</taxon>
        <taxon>Lactobacillales</taxon>
        <taxon>Enterococcaceae</taxon>
        <taxon>Vagococcus</taxon>
    </lineage>
</organism>
<dbReference type="InterPro" id="IPR002577">
    <property type="entry name" value="HTH_HxlR"/>
</dbReference>
<evidence type="ECO:0000256" key="1">
    <source>
        <dbReference type="ARBA" id="ARBA00023015"/>
    </source>
</evidence>
<dbReference type="PANTHER" id="PTHR33204">
    <property type="entry name" value="TRANSCRIPTIONAL REGULATOR, MARR FAMILY"/>
    <property type="match status" value="1"/>
</dbReference>
<reference evidence="5" key="1">
    <citation type="submission" date="2020-12" db="EMBL/GenBank/DDBJ databases">
        <title>Vagococcus allomyrinae sp. nov. and Enterococcus lavae sp. nov., isolated from the larvae of Allomyrina dichotoma.</title>
        <authorList>
            <person name="Lee S.D."/>
        </authorList>
    </citation>
    <scope>NUCLEOTIDE SEQUENCE</scope>
    <source>
        <strain evidence="5">BWB3-3</strain>
    </source>
</reference>
<dbReference type="InterPro" id="IPR036388">
    <property type="entry name" value="WH-like_DNA-bd_sf"/>
</dbReference>
<evidence type="ECO:0000256" key="2">
    <source>
        <dbReference type="ARBA" id="ARBA00023125"/>
    </source>
</evidence>
<dbReference type="EMBL" id="JAEEGA010000017">
    <property type="protein sequence ID" value="MBP1043568.1"/>
    <property type="molecule type" value="Genomic_DNA"/>
</dbReference>
<evidence type="ECO:0000313" key="5">
    <source>
        <dbReference type="EMBL" id="MBP1043568.1"/>
    </source>
</evidence>
<protein>
    <submittedName>
        <fullName evidence="5">Helix-turn-helix transcriptional regulator</fullName>
    </submittedName>
</protein>
<evidence type="ECO:0000259" key="4">
    <source>
        <dbReference type="PROSITE" id="PS51118"/>
    </source>
</evidence>
<dbReference type="Proteomes" id="UP000674938">
    <property type="component" value="Unassembled WGS sequence"/>
</dbReference>
<keyword evidence="6" id="KW-1185">Reference proteome</keyword>
<dbReference type="GO" id="GO:0003677">
    <property type="term" value="F:DNA binding"/>
    <property type="evidence" value="ECO:0007669"/>
    <property type="project" value="UniProtKB-KW"/>
</dbReference>
<dbReference type="AlphaFoldDB" id="A0A940PIK6"/>
<dbReference type="RefSeq" id="WP_209531376.1">
    <property type="nucleotide sequence ID" value="NZ_JAEEGA010000017.1"/>
</dbReference>
<evidence type="ECO:0000256" key="3">
    <source>
        <dbReference type="ARBA" id="ARBA00023163"/>
    </source>
</evidence>
<keyword evidence="1" id="KW-0805">Transcription regulation</keyword>
<dbReference type="InterPro" id="IPR036390">
    <property type="entry name" value="WH_DNA-bd_sf"/>
</dbReference>
<comment type="caution">
    <text evidence="5">The sequence shown here is derived from an EMBL/GenBank/DDBJ whole genome shotgun (WGS) entry which is preliminary data.</text>
</comment>